<dbReference type="Gene3D" id="1.10.238.10">
    <property type="entry name" value="EF-hand"/>
    <property type="match status" value="1"/>
</dbReference>
<dbReference type="SUPFAM" id="SSF47473">
    <property type="entry name" value="EF-hand"/>
    <property type="match status" value="1"/>
</dbReference>
<dbReference type="InterPro" id="IPR050230">
    <property type="entry name" value="CALM/Myosin/TropC-like"/>
</dbReference>
<dbReference type="PANTHER" id="PTHR23048:SF0">
    <property type="entry name" value="CALMODULIN LIKE 3"/>
    <property type="match status" value="1"/>
</dbReference>
<keyword evidence="5" id="KW-1185">Reference proteome</keyword>
<dbReference type="SMART" id="SM00054">
    <property type="entry name" value="EFh"/>
    <property type="match status" value="2"/>
</dbReference>
<dbReference type="FunFam" id="1.10.238.10:FF:000178">
    <property type="entry name" value="Calmodulin-2 A"/>
    <property type="match status" value="1"/>
</dbReference>
<dbReference type="EMBL" id="MU827303">
    <property type="protein sequence ID" value="KAJ7365241.1"/>
    <property type="molecule type" value="Genomic_DNA"/>
</dbReference>
<dbReference type="CDD" id="cd00051">
    <property type="entry name" value="EFh"/>
    <property type="match status" value="1"/>
</dbReference>
<dbReference type="GO" id="GO:0005509">
    <property type="term" value="F:calcium ion binding"/>
    <property type="evidence" value="ECO:0007669"/>
    <property type="project" value="InterPro"/>
</dbReference>
<name>A0A9W9YS72_9CNID</name>
<feature type="domain" description="EF-hand" evidence="3">
    <location>
        <begin position="105"/>
        <end position="140"/>
    </location>
</feature>
<dbReference type="OrthoDB" id="26525at2759"/>
<comment type="caution">
    <text evidence="4">The sequence shown here is derived from an EMBL/GenBank/DDBJ whole genome shotgun (WGS) entry which is preliminary data.</text>
</comment>
<evidence type="ECO:0000259" key="3">
    <source>
        <dbReference type="PROSITE" id="PS50222"/>
    </source>
</evidence>
<gene>
    <name evidence="4" type="primary">CAM1</name>
    <name evidence="4" type="ORF">OS493_005338</name>
</gene>
<evidence type="ECO:0000313" key="4">
    <source>
        <dbReference type="EMBL" id="KAJ7365241.1"/>
    </source>
</evidence>
<evidence type="ECO:0000256" key="2">
    <source>
        <dbReference type="ARBA" id="ARBA00022837"/>
    </source>
</evidence>
<dbReference type="PROSITE" id="PS50222">
    <property type="entry name" value="EF_HAND_2"/>
    <property type="match status" value="2"/>
</dbReference>
<reference evidence="4" key="1">
    <citation type="submission" date="2023-01" db="EMBL/GenBank/DDBJ databases">
        <title>Genome assembly of the deep-sea coral Lophelia pertusa.</title>
        <authorList>
            <person name="Herrera S."/>
            <person name="Cordes E."/>
        </authorList>
    </citation>
    <scope>NUCLEOTIDE SEQUENCE</scope>
    <source>
        <strain evidence="4">USNM1676648</strain>
        <tissue evidence="4">Polyp</tissue>
    </source>
</reference>
<dbReference type="Proteomes" id="UP001163046">
    <property type="component" value="Unassembled WGS sequence"/>
</dbReference>
<accession>A0A9W9YS72</accession>
<feature type="domain" description="EF-hand" evidence="3">
    <location>
        <begin position="80"/>
        <end position="104"/>
    </location>
</feature>
<sequence>MAVAQQSKDIKIAKDEIEDVVNFLERNGKINFDKFVTELMSKVRLRNGRSQVNDHEFRKDSKTRKQAMRAHFRVSRGVSLFDRDGDGTITTVELGTVMESLGLNSDPDELNEMIREVDEDGSGAVDFEEFCVLMQKKIAQETLSEILELFSNLGLGWRGNN</sequence>
<dbReference type="PANTHER" id="PTHR23048">
    <property type="entry name" value="MYOSIN LIGHT CHAIN 1, 3"/>
    <property type="match status" value="1"/>
</dbReference>
<dbReference type="InterPro" id="IPR011992">
    <property type="entry name" value="EF-hand-dom_pair"/>
</dbReference>
<evidence type="ECO:0000313" key="5">
    <source>
        <dbReference type="Proteomes" id="UP001163046"/>
    </source>
</evidence>
<protein>
    <submittedName>
        <fullName evidence="4">Translation elongation factor EF1B gamma</fullName>
    </submittedName>
</protein>
<dbReference type="GO" id="GO:0003746">
    <property type="term" value="F:translation elongation factor activity"/>
    <property type="evidence" value="ECO:0007669"/>
    <property type="project" value="UniProtKB-KW"/>
</dbReference>
<dbReference type="PROSITE" id="PS00018">
    <property type="entry name" value="EF_HAND_1"/>
    <property type="match status" value="2"/>
</dbReference>
<dbReference type="InterPro" id="IPR002048">
    <property type="entry name" value="EF_hand_dom"/>
</dbReference>
<keyword evidence="4" id="KW-0251">Elongation factor</keyword>
<evidence type="ECO:0000256" key="1">
    <source>
        <dbReference type="ARBA" id="ARBA00022737"/>
    </source>
</evidence>
<organism evidence="4 5">
    <name type="scientific">Desmophyllum pertusum</name>
    <dbReference type="NCBI Taxonomy" id="174260"/>
    <lineage>
        <taxon>Eukaryota</taxon>
        <taxon>Metazoa</taxon>
        <taxon>Cnidaria</taxon>
        <taxon>Anthozoa</taxon>
        <taxon>Hexacorallia</taxon>
        <taxon>Scleractinia</taxon>
        <taxon>Caryophylliina</taxon>
        <taxon>Caryophylliidae</taxon>
        <taxon>Desmophyllum</taxon>
    </lineage>
</organism>
<keyword evidence="2" id="KW-0106">Calcium</keyword>
<keyword evidence="4" id="KW-0648">Protein biosynthesis</keyword>
<proteinExistence type="predicted"/>
<dbReference type="Pfam" id="PF13499">
    <property type="entry name" value="EF-hand_7"/>
    <property type="match status" value="1"/>
</dbReference>
<keyword evidence="1" id="KW-0677">Repeat</keyword>
<dbReference type="AlphaFoldDB" id="A0A9W9YS72"/>
<dbReference type="InterPro" id="IPR018247">
    <property type="entry name" value="EF_Hand_1_Ca_BS"/>
</dbReference>
<dbReference type="GO" id="GO:0016460">
    <property type="term" value="C:myosin II complex"/>
    <property type="evidence" value="ECO:0007669"/>
    <property type="project" value="TreeGrafter"/>
</dbReference>